<dbReference type="PANTHER" id="PTHR10150:SF0">
    <property type="entry name" value="DNA REPAIR ENDONUCLEASE XPF"/>
    <property type="match status" value="1"/>
</dbReference>
<evidence type="ECO:0000313" key="5">
    <source>
        <dbReference type="EMBL" id="ONK80436.1"/>
    </source>
</evidence>
<evidence type="ECO:0000256" key="2">
    <source>
        <dbReference type="ARBA" id="ARBA00022801"/>
    </source>
</evidence>
<keyword evidence="6" id="KW-1185">Reference proteome</keyword>
<keyword evidence="1" id="KW-0227">DNA damage</keyword>
<dbReference type="Gramene" id="ONK80436">
    <property type="protein sequence ID" value="ONK80436"/>
    <property type="gene ID" value="A4U43_C01F17700"/>
</dbReference>
<evidence type="ECO:0000256" key="4">
    <source>
        <dbReference type="SAM" id="MobiDB-lite"/>
    </source>
</evidence>
<dbReference type="GO" id="GO:0000110">
    <property type="term" value="C:nucleotide-excision repair factor 1 complex"/>
    <property type="evidence" value="ECO:0007669"/>
    <property type="project" value="TreeGrafter"/>
</dbReference>
<evidence type="ECO:0000256" key="3">
    <source>
        <dbReference type="ARBA" id="ARBA00023204"/>
    </source>
</evidence>
<accession>A0A5P1FQ54</accession>
<proteinExistence type="predicted"/>
<name>A0A5P1FQ54_ASPOF</name>
<dbReference type="GO" id="GO:0003697">
    <property type="term" value="F:single-stranded DNA binding"/>
    <property type="evidence" value="ECO:0007669"/>
    <property type="project" value="TreeGrafter"/>
</dbReference>
<evidence type="ECO:0000313" key="6">
    <source>
        <dbReference type="Proteomes" id="UP000243459"/>
    </source>
</evidence>
<dbReference type="GO" id="GO:1901255">
    <property type="term" value="P:nucleotide-excision repair involved in interstrand cross-link repair"/>
    <property type="evidence" value="ECO:0007669"/>
    <property type="project" value="TreeGrafter"/>
</dbReference>
<sequence length="109" mass="12512">MEGLRELLEEIEEERHKEVLSRQEQDMVENVEDNTDIVLVACKDERSCLQLEDCISKGPHKVMREEWEKYLLGKAQLHSLRKCNKKRSQDPKGFGVLDGVATGPSENTS</sequence>
<dbReference type="AlphaFoldDB" id="A0A5P1FQ54"/>
<dbReference type="Proteomes" id="UP000243459">
    <property type="component" value="Chromosome 1"/>
</dbReference>
<evidence type="ECO:0000256" key="1">
    <source>
        <dbReference type="ARBA" id="ARBA00022763"/>
    </source>
</evidence>
<keyword evidence="2" id="KW-0378">Hydrolase</keyword>
<organism evidence="5 6">
    <name type="scientific">Asparagus officinalis</name>
    <name type="common">Garden asparagus</name>
    <dbReference type="NCBI Taxonomy" id="4686"/>
    <lineage>
        <taxon>Eukaryota</taxon>
        <taxon>Viridiplantae</taxon>
        <taxon>Streptophyta</taxon>
        <taxon>Embryophyta</taxon>
        <taxon>Tracheophyta</taxon>
        <taxon>Spermatophyta</taxon>
        <taxon>Magnoliopsida</taxon>
        <taxon>Liliopsida</taxon>
        <taxon>Asparagales</taxon>
        <taxon>Asparagaceae</taxon>
        <taxon>Asparagoideae</taxon>
        <taxon>Asparagus</taxon>
    </lineage>
</organism>
<dbReference type="GO" id="GO:0000724">
    <property type="term" value="P:double-strand break repair via homologous recombination"/>
    <property type="evidence" value="ECO:0007669"/>
    <property type="project" value="TreeGrafter"/>
</dbReference>
<dbReference type="PANTHER" id="PTHR10150">
    <property type="entry name" value="DNA REPAIR ENDONUCLEASE XPF"/>
    <property type="match status" value="1"/>
</dbReference>
<keyword evidence="3" id="KW-0234">DNA repair</keyword>
<gene>
    <name evidence="5" type="ORF">A4U43_C01F17700</name>
</gene>
<protein>
    <submittedName>
        <fullName evidence="5">Uncharacterized protein</fullName>
    </submittedName>
</protein>
<feature type="region of interest" description="Disordered" evidence="4">
    <location>
        <begin position="85"/>
        <end position="109"/>
    </location>
</feature>
<reference evidence="6" key="1">
    <citation type="journal article" date="2017" name="Nat. Commun.">
        <title>The asparagus genome sheds light on the origin and evolution of a young Y chromosome.</title>
        <authorList>
            <person name="Harkess A."/>
            <person name="Zhou J."/>
            <person name="Xu C."/>
            <person name="Bowers J.E."/>
            <person name="Van der Hulst R."/>
            <person name="Ayyampalayam S."/>
            <person name="Mercati F."/>
            <person name="Riccardi P."/>
            <person name="McKain M.R."/>
            <person name="Kakrana A."/>
            <person name="Tang H."/>
            <person name="Ray J."/>
            <person name="Groenendijk J."/>
            <person name="Arikit S."/>
            <person name="Mathioni S.M."/>
            <person name="Nakano M."/>
            <person name="Shan H."/>
            <person name="Telgmann-Rauber A."/>
            <person name="Kanno A."/>
            <person name="Yue Z."/>
            <person name="Chen H."/>
            <person name="Li W."/>
            <person name="Chen Y."/>
            <person name="Xu X."/>
            <person name="Zhang Y."/>
            <person name="Luo S."/>
            <person name="Chen H."/>
            <person name="Gao J."/>
            <person name="Mao Z."/>
            <person name="Pires J.C."/>
            <person name="Luo M."/>
            <person name="Kudrna D."/>
            <person name="Wing R.A."/>
            <person name="Meyers B.C."/>
            <person name="Yi K."/>
            <person name="Kong H."/>
            <person name="Lavrijsen P."/>
            <person name="Sunseri F."/>
            <person name="Falavigna A."/>
            <person name="Ye Y."/>
            <person name="Leebens-Mack J.H."/>
            <person name="Chen G."/>
        </authorList>
    </citation>
    <scope>NUCLEOTIDE SEQUENCE [LARGE SCALE GENOMIC DNA]</scope>
    <source>
        <strain evidence="6">cv. DH0086</strain>
    </source>
</reference>
<dbReference type="GO" id="GO:0000712">
    <property type="term" value="P:resolution of meiotic recombination intermediates"/>
    <property type="evidence" value="ECO:0007669"/>
    <property type="project" value="TreeGrafter"/>
</dbReference>
<dbReference type="GO" id="GO:0000014">
    <property type="term" value="F:single-stranded DNA endodeoxyribonuclease activity"/>
    <property type="evidence" value="ECO:0007669"/>
    <property type="project" value="TreeGrafter"/>
</dbReference>
<dbReference type="EMBL" id="CM007381">
    <property type="protein sequence ID" value="ONK80436.1"/>
    <property type="molecule type" value="Genomic_DNA"/>
</dbReference>
<dbReference type="GO" id="GO:0003684">
    <property type="term" value="F:damaged DNA binding"/>
    <property type="evidence" value="ECO:0007669"/>
    <property type="project" value="TreeGrafter"/>
</dbReference>